<evidence type="ECO:0000313" key="2">
    <source>
        <dbReference type="Proteomes" id="UP000324222"/>
    </source>
</evidence>
<dbReference type="InterPro" id="IPR036691">
    <property type="entry name" value="Endo/exonu/phosph_ase_sf"/>
</dbReference>
<dbReference type="AlphaFoldDB" id="A0A5B7G398"/>
<proteinExistence type="predicted"/>
<organism evidence="1 2">
    <name type="scientific">Portunus trituberculatus</name>
    <name type="common">Swimming crab</name>
    <name type="synonym">Neptunus trituberculatus</name>
    <dbReference type="NCBI Taxonomy" id="210409"/>
    <lineage>
        <taxon>Eukaryota</taxon>
        <taxon>Metazoa</taxon>
        <taxon>Ecdysozoa</taxon>
        <taxon>Arthropoda</taxon>
        <taxon>Crustacea</taxon>
        <taxon>Multicrustacea</taxon>
        <taxon>Malacostraca</taxon>
        <taxon>Eumalacostraca</taxon>
        <taxon>Eucarida</taxon>
        <taxon>Decapoda</taxon>
        <taxon>Pleocyemata</taxon>
        <taxon>Brachyura</taxon>
        <taxon>Eubrachyura</taxon>
        <taxon>Portunoidea</taxon>
        <taxon>Portunidae</taxon>
        <taxon>Portuninae</taxon>
        <taxon>Portunus</taxon>
    </lineage>
</organism>
<dbReference type="Proteomes" id="UP000324222">
    <property type="component" value="Unassembled WGS sequence"/>
</dbReference>
<dbReference type="Gene3D" id="3.60.10.10">
    <property type="entry name" value="Endonuclease/exonuclease/phosphatase"/>
    <property type="match status" value="1"/>
</dbReference>
<gene>
    <name evidence="1" type="ORF">E2C01_045929</name>
</gene>
<dbReference type="EMBL" id="VSRR010010605">
    <property type="protein sequence ID" value="MPC52069.1"/>
    <property type="molecule type" value="Genomic_DNA"/>
</dbReference>
<reference evidence="1 2" key="1">
    <citation type="submission" date="2019-05" db="EMBL/GenBank/DDBJ databases">
        <title>Another draft genome of Portunus trituberculatus and its Hox gene families provides insights of decapod evolution.</title>
        <authorList>
            <person name="Jeong J.-H."/>
            <person name="Song I."/>
            <person name="Kim S."/>
            <person name="Choi T."/>
            <person name="Kim D."/>
            <person name="Ryu S."/>
            <person name="Kim W."/>
        </authorList>
    </citation>
    <scope>NUCLEOTIDE SEQUENCE [LARGE SCALE GENOMIC DNA]</scope>
    <source>
        <tissue evidence="1">Muscle</tissue>
    </source>
</reference>
<keyword evidence="2" id="KW-1185">Reference proteome</keyword>
<accession>A0A5B7G398</accession>
<dbReference type="SUPFAM" id="SSF56219">
    <property type="entry name" value="DNase I-like"/>
    <property type="match status" value="1"/>
</dbReference>
<name>A0A5B7G398_PORTR</name>
<comment type="caution">
    <text evidence="1">The sequence shown here is derived from an EMBL/GenBank/DDBJ whole genome shotgun (WGS) entry which is preliminary data.</text>
</comment>
<protein>
    <submittedName>
        <fullName evidence="1">Uncharacterized protein</fullName>
    </submittedName>
</protein>
<sequence>MPRRRRCFMFLKRNMTEEERAKMRELATEVTEKNEARRLECMERDKPDIICIVETKLRLNIQVDWFGDGNHRLWRKDRMKKSAGGINVLKRKDLTVKNISLGGEEVVGLVVTDGRQDINIVTVYVPPNTSARPNEQYDDMVRSTIQRMKIEVAIKDKSCFSWRFQLQRSHVGRVQSGEWGEQLLGFAMENLLTQ</sequence>
<evidence type="ECO:0000313" key="1">
    <source>
        <dbReference type="EMBL" id="MPC52069.1"/>
    </source>
</evidence>